<keyword evidence="2" id="KW-1185">Reference proteome</keyword>
<protein>
    <submittedName>
        <fullName evidence="1">Uncharacterized protein</fullName>
    </submittedName>
</protein>
<proteinExistence type="predicted"/>
<evidence type="ECO:0000313" key="2">
    <source>
        <dbReference type="Proteomes" id="UP001165186"/>
    </source>
</evidence>
<organism evidence="1 2">
    <name type="scientific">Neofusicoccum parvum</name>
    <dbReference type="NCBI Taxonomy" id="310453"/>
    <lineage>
        <taxon>Eukaryota</taxon>
        <taxon>Fungi</taxon>
        <taxon>Dikarya</taxon>
        <taxon>Ascomycota</taxon>
        <taxon>Pezizomycotina</taxon>
        <taxon>Dothideomycetes</taxon>
        <taxon>Dothideomycetes incertae sedis</taxon>
        <taxon>Botryosphaeriales</taxon>
        <taxon>Botryosphaeriaceae</taxon>
        <taxon>Neofusicoccum</taxon>
    </lineage>
</organism>
<dbReference type="EMBL" id="BSXG01000057">
    <property type="protein sequence ID" value="GME29181.1"/>
    <property type="molecule type" value="Genomic_DNA"/>
</dbReference>
<sequence>MLPLLLHSLRSKSSAAGERLPQFCLAPNASPAASPNPFPFRAGPPPAPLNFSRHTNTTAAAASFATRRNDACLKRKRTCEEHPGPIRKKRRLRLTLITSRLSLPFAVPTTHIVDRGRSRIAVWAKQKALGRSLLRKAAILNRVTRRVEAAIAKSPNMAAGRRGEIELLRRKGIEMTRLAKLRGSLATVNSTRPVELPMESVGVESSRAATQTTTVDTPTRSSPNFRAVGGVNVDGRKDYAPSPPSPLGQSNYDALDLEGDGEEKSKEHPEPSGQQEEEQVEDDAYFDSLIFGVAAASPSTNDSVFVSEYDRLDDLDDDYASSIFSSACASPSATTATALTAEDQASPEAGGSSPSMFDHLTEISSEDAIGAPAVLPPRTTTPPPPPKPKRPKGWNPNFASAPLPEERDQGQHQQEETPPPSDDRVAEMLQEKERQRQVLFLDLPNHC</sequence>
<dbReference type="Proteomes" id="UP001165186">
    <property type="component" value="Unassembled WGS sequence"/>
</dbReference>
<name>A0ACB5S8T5_9PEZI</name>
<evidence type="ECO:0000313" key="1">
    <source>
        <dbReference type="EMBL" id="GME29181.1"/>
    </source>
</evidence>
<gene>
    <name evidence="1" type="primary">g3767</name>
    <name evidence="1" type="ORF">NpPPO83_00003767</name>
</gene>
<comment type="caution">
    <text evidence="1">The sequence shown here is derived from an EMBL/GenBank/DDBJ whole genome shotgun (WGS) entry which is preliminary data.</text>
</comment>
<accession>A0ACB5S8T5</accession>
<reference evidence="1" key="1">
    <citation type="submission" date="2024-09" db="EMBL/GenBank/DDBJ databases">
        <title>Draft Genome Sequences of Neofusicoccum parvum.</title>
        <authorList>
            <person name="Ashida A."/>
            <person name="Camagna M."/>
            <person name="Tanaka A."/>
            <person name="Takemoto D."/>
        </authorList>
    </citation>
    <scope>NUCLEOTIDE SEQUENCE</scope>
    <source>
        <strain evidence="1">PPO83</strain>
    </source>
</reference>